<dbReference type="EMBL" id="JASVDS010000001">
    <property type="protein sequence ID" value="MDL5030414.1"/>
    <property type="molecule type" value="Genomic_DNA"/>
</dbReference>
<reference evidence="4 5" key="1">
    <citation type="submission" date="2023-06" db="EMBL/GenBank/DDBJ databases">
        <title>Pelomonas sp. APW6 16S ribosomal RNA gene genome sequencing and assembly.</title>
        <authorList>
            <person name="Woo H."/>
        </authorList>
    </citation>
    <scope>NUCLEOTIDE SEQUENCE [LARGE SCALE GENOMIC DNA]</scope>
    <source>
        <strain evidence="4 5">APW6</strain>
    </source>
</reference>
<gene>
    <name evidence="4" type="ORF">QRD43_00735</name>
</gene>
<name>A0ABT7LD91_9BURK</name>
<proteinExistence type="predicted"/>
<evidence type="ECO:0000313" key="5">
    <source>
        <dbReference type="Proteomes" id="UP001238603"/>
    </source>
</evidence>
<dbReference type="Proteomes" id="UP001238603">
    <property type="component" value="Unassembled WGS sequence"/>
</dbReference>
<evidence type="ECO:0000256" key="1">
    <source>
        <dbReference type="SAM" id="Coils"/>
    </source>
</evidence>
<dbReference type="Pfam" id="PF01145">
    <property type="entry name" value="Band_7"/>
    <property type="match status" value="1"/>
</dbReference>
<accession>A0ABT7LD91</accession>
<dbReference type="RefSeq" id="WP_285980551.1">
    <property type="nucleotide sequence ID" value="NZ_JASVDS010000001.1"/>
</dbReference>
<dbReference type="InterPro" id="IPR001107">
    <property type="entry name" value="Band_7"/>
</dbReference>
<protein>
    <submittedName>
        <fullName evidence="4">SPFH domain-containing protein</fullName>
    </submittedName>
</protein>
<sequence length="276" mass="30068">MNAHTNRTTGIRPVTLALLMAAAALSACTRIETGEVGLRVGIDKQISGAELMPGSFNQTLFGDVLTFPVRDIAVTLDNKNPLTADNSTLKDFDLTLVYSINPSSVSDLWSTKSRSFHAYNKDERDWILMHSFMTTVANNAAYKAVREYKALSVADNRQKIEQEIKRIVTETLAAEKLDQALSVTLVQVRNVMPADDIIASANAVVTAQNALRAKEIEVETAKKEAERIAALNANSKAIEYMNAQAQLKIAEGIAAGKVNTIVVPYDFKGIVNANAR</sequence>
<comment type="caution">
    <text evidence="4">The sequence shown here is derived from an EMBL/GenBank/DDBJ whole genome shotgun (WGS) entry which is preliminary data.</text>
</comment>
<dbReference type="PROSITE" id="PS51257">
    <property type="entry name" value="PROKAR_LIPOPROTEIN"/>
    <property type="match status" value="1"/>
</dbReference>
<feature type="domain" description="Band 7" evidence="3">
    <location>
        <begin position="30"/>
        <end position="225"/>
    </location>
</feature>
<feature type="chain" id="PRO_5045408430" evidence="2">
    <location>
        <begin position="27"/>
        <end position="276"/>
    </location>
</feature>
<feature type="coiled-coil region" evidence="1">
    <location>
        <begin position="204"/>
        <end position="231"/>
    </location>
</feature>
<evidence type="ECO:0000313" key="4">
    <source>
        <dbReference type="EMBL" id="MDL5030414.1"/>
    </source>
</evidence>
<organism evidence="4 5">
    <name type="scientific">Roseateles subflavus</name>
    <dbReference type="NCBI Taxonomy" id="3053353"/>
    <lineage>
        <taxon>Bacteria</taxon>
        <taxon>Pseudomonadati</taxon>
        <taxon>Pseudomonadota</taxon>
        <taxon>Betaproteobacteria</taxon>
        <taxon>Burkholderiales</taxon>
        <taxon>Sphaerotilaceae</taxon>
        <taxon>Roseateles</taxon>
    </lineage>
</organism>
<keyword evidence="5" id="KW-1185">Reference proteome</keyword>
<keyword evidence="1" id="KW-0175">Coiled coil</keyword>
<keyword evidence="2" id="KW-0732">Signal</keyword>
<feature type="signal peptide" evidence="2">
    <location>
        <begin position="1"/>
        <end position="26"/>
    </location>
</feature>
<evidence type="ECO:0000259" key="3">
    <source>
        <dbReference type="Pfam" id="PF01145"/>
    </source>
</evidence>
<evidence type="ECO:0000256" key="2">
    <source>
        <dbReference type="SAM" id="SignalP"/>
    </source>
</evidence>